<evidence type="ECO:0000256" key="1">
    <source>
        <dbReference type="ARBA" id="ARBA00009670"/>
    </source>
</evidence>
<comment type="similarity">
    <text evidence="1">Belongs to the protein kinase superfamily. ADCK protein kinase family.</text>
</comment>
<dbReference type="EMBL" id="JBHSJB010000049">
    <property type="protein sequence ID" value="MFC5059820.1"/>
    <property type="molecule type" value="Genomic_DNA"/>
</dbReference>
<protein>
    <submittedName>
        <fullName evidence="3">ABC1 kinase family protein</fullName>
    </submittedName>
</protein>
<dbReference type="PANTHER" id="PTHR10566:SF113">
    <property type="entry name" value="PROTEIN ACTIVITY OF BC1 COMPLEX KINASE 7, CHLOROPLASTIC"/>
    <property type="match status" value="1"/>
</dbReference>
<reference evidence="4" key="1">
    <citation type="journal article" date="2019" name="Int. J. Syst. Evol. Microbiol.">
        <title>The Global Catalogue of Microorganisms (GCM) 10K type strain sequencing project: providing services to taxonomists for standard genome sequencing and annotation.</title>
        <authorList>
            <consortium name="The Broad Institute Genomics Platform"/>
            <consortium name="The Broad Institute Genome Sequencing Center for Infectious Disease"/>
            <person name="Wu L."/>
            <person name="Ma J."/>
        </authorList>
    </citation>
    <scope>NUCLEOTIDE SEQUENCE [LARGE SCALE GENOMIC DNA]</scope>
    <source>
        <strain evidence="4">KCTC 12848</strain>
    </source>
</reference>
<dbReference type="CDD" id="cd05121">
    <property type="entry name" value="ABC1_ADCK3-like"/>
    <property type="match status" value="1"/>
</dbReference>
<keyword evidence="3" id="KW-0418">Kinase</keyword>
<proteinExistence type="inferred from homology"/>
<dbReference type="InterPro" id="IPR050154">
    <property type="entry name" value="UbiB_kinase"/>
</dbReference>
<evidence type="ECO:0000259" key="2">
    <source>
        <dbReference type="Pfam" id="PF03109"/>
    </source>
</evidence>
<dbReference type="Pfam" id="PF03109">
    <property type="entry name" value="ABC1"/>
    <property type="match status" value="1"/>
</dbReference>
<gene>
    <name evidence="3" type="ORF">ACFPFM_39425</name>
</gene>
<sequence>MTGVEVADAGASRLRVLTGALGSLLHSELGHALGRGTPVGETSRRRARDVRRTLEGLGPFYVKMGQILSTRPDIVSDEMINELRTLHDTASVRPFEEFEPVLHDELGPRWRSRFRDVDTTRPLGAASLAQVYAATMPDGQPVVIKVQRPGIAPVVEADMRLLRRAVRLFSRFAPTLTELIDLEAMLGMLFDAMRAELDLTVEARQMDQVRADVADFKHLDVPEVLLVTPRVMIQSRAPGRSIRDVDPAEFPTAERMAIGRDLMAFMYRSYLTTRVFHADPHPGNIFVCPGQKASLLDWGMIGRIDRRTSHAVLMLLLNISMNDGQGAARAWIGMGRATGQADVPAFQNDMEALVPKLTTASLKELDFGLTFTSVLKSSTKRGIRTNPAIAVLGKSFANLDGSIRYLAPELSTAEVFRDELRTLTTDLLTETLSDQHVARTALELLTVDDAVVQSQTVLRDLANGQLQLRLPTPAPTDKRRGKICLILGAALAGFLWRRKPPR</sequence>
<organism evidence="3 4">
    <name type="scientific">Saccharothrix xinjiangensis</name>
    <dbReference type="NCBI Taxonomy" id="204798"/>
    <lineage>
        <taxon>Bacteria</taxon>
        <taxon>Bacillati</taxon>
        <taxon>Actinomycetota</taxon>
        <taxon>Actinomycetes</taxon>
        <taxon>Pseudonocardiales</taxon>
        <taxon>Pseudonocardiaceae</taxon>
        <taxon>Saccharothrix</taxon>
    </lineage>
</organism>
<keyword evidence="3" id="KW-0808">Transferase</keyword>
<dbReference type="Proteomes" id="UP001595833">
    <property type="component" value="Unassembled WGS sequence"/>
</dbReference>
<evidence type="ECO:0000313" key="3">
    <source>
        <dbReference type="EMBL" id="MFC5059820.1"/>
    </source>
</evidence>
<dbReference type="PANTHER" id="PTHR10566">
    <property type="entry name" value="CHAPERONE-ACTIVITY OF BC1 COMPLEX CABC1 -RELATED"/>
    <property type="match status" value="1"/>
</dbReference>
<keyword evidence="4" id="KW-1185">Reference proteome</keyword>
<dbReference type="InterPro" id="IPR011009">
    <property type="entry name" value="Kinase-like_dom_sf"/>
</dbReference>
<dbReference type="InterPro" id="IPR004147">
    <property type="entry name" value="ABC1_dom"/>
</dbReference>
<name>A0ABV9YAT4_9PSEU</name>
<accession>A0ABV9YAT4</accession>
<dbReference type="GO" id="GO:0016301">
    <property type="term" value="F:kinase activity"/>
    <property type="evidence" value="ECO:0007669"/>
    <property type="project" value="UniProtKB-KW"/>
</dbReference>
<evidence type="ECO:0000313" key="4">
    <source>
        <dbReference type="Proteomes" id="UP001595833"/>
    </source>
</evidence>
<feature type="domain" description="ABC1 atypical kinase-like" evidence="2">
    <location>
        <begin position="86"/>
        <end position="327"/>
    </location>
</feature>
<dbReference type="SUPFAM" id="SSF56112">
    <property type="entry name" value="Protein kinase-like (PK-like)"/>
    <property type="match status" value="1"/>
</dbReference>
<dbReference type="RefSeq" id="WP_344038264.1">
    <property type="nucleotide sequence ID" value="NZ_BAAAKE010000010.1"/>
</dbReference>
<comment type="caution">
    <text evidence="3">The sequence shown here is derived from an EMBL/GenBank/DDBJ whole genome shotgun (WGS) entry which is preliminary data.</text>
</comment>